<evidence type="ECO:0000256" key="6">
    <source>
        <dbReference type="PIRSR" id="PIRSR601765-1"/>
    </source>
</evidence>
<organism evidence="7 8">
    <name type="scientific">Dictyobacter arantiisoli</name>
    <dbReference type="NCBI Taxonomy" id="2014874"/>
    <lineage>
        <taxon>Bacteria</taxon>
        <taxon>Bacillati</taxon>
        <taxon>Chloroflexota</taxon>
        <taxon>Ktedonobacteria</taxon>
        <taxon>Ktedonobacterales</taxon>
        <taxon>Dictyobacteraceae</taxon>
        <taxon>Dictyobacter</taxon>
    </lineage>
</organism>
<dbReference type="EC" id="4.2.1.1" evidence="2"/>
<evidence type="ECO:0000313" key="7">
    <source>
        <dbReference type="EMBL" id="GCF09061.1"/>
    </source>
</evidence>
<comment type="similarity">
    <text evidence="1">Belongs to the beta-class carbonic anhydrase family.</text>
</comment>
<keyword evidence="3 6" id="KW-0479">Metal-binding</keyword>
<feature type="binding site" evidence="6">
    <location>
        <position position="97"/>
    </location>
    <ligand>
        <name>Zn(2+)</name>
        <dbReference type="ChEBI" id="CHEBI:29105"/>
    </ligand>
</feature>
<dbReference type="SUPFAM" id="SSF53056">
    <property type="entry name" value="beta-carbonic anhydrase, cab"/>
    <property type="match status" value="1"/>
</dbReference>
<gene>
    <name evidence="7" type="ORF">KDI_26250</name>
</gene>
<evidence type="ECO:0000256" key="2">
    <source>
        <dbReference type="ARBA" id="ARBA00012925"/>
    </source>
</evidence>
<reference evidence="7 8" key="1">
    <citation type="submission" date="2019-01" db="EMBL/GenBank/DDBJ databases">
        <title>Draft genome sequence of Dictyobacter sp. Uno17.</title>
        <authorList>
            <person name="Wang C.M."/>
            <person name="Zheng Y."/>
            <person name="Sakai Y."/>
            <person name="Abe K."/>
            <person name="Yokota A."/>
            <person name="Yabe S."/>
        </authorList>
    </citation>
    <scope>NUCLEOTIDE SEQUENCE [LARGE SCALE GENOMIC DNA]</scope>
    <source>
        <strain evidence="7 8">Uno17</strain>
    </source>
</reference>
<protein>
    <recommendedName>
        <fullName evidence="2">carbonic anhydrase</fullName>
        <ecNumber evidence="2">4.2.1.1</ecNumber>
    </recommendedName>
</protein>
<dbReference type="SMART" id="SM00947">
    <property type="entry name" value="Pro_CA"/>
    <property type="match status" value="1"/>
</dbReference>
<dbReference type="PANTHER" id="PTHR43175">
    <property type="entry name" value="CARBONIC ANHYDRASE"/>
    <property type="match status" value="1"/>
</dbReference>
<name>A0A5A5TC27_9CHLR</name>
<dbReference type="RefSeq" id="WP_172632094.1">
    <property type="nucleotide sequence ID" value="NZ_BIXY01000035.1"/>
</dbReference>
<comment type="caution">
    <text evidence="7">The sequence shown here is derived from an EMBL/GenBank/DDBJ whole genome shotgun (WGS) entry which is preliminary data.</text>
</comment>
<dbReference type="Gene3D" id="3.40.1050.10">
    <property type="entry name" value="Carbonic anhydrase"/>
    <property type="match status" value="1"/>
</dbReference>
<feature type="binding site" evidence="6">
    <location>
        <position position="36"/>
    </location>
    <ligand>
        <name>Zn(2+)</name>
        <dbReference type="ChEBI" id="CHEBI:29105"/>
    </ligand>
</feature>
<sequence>MLNEILAHNQQFLQNTTLPHVGHAPRKQTAIVTCMDCRLVNMFEPALGLERGDVLELRTAGATISTPERAGAANDLIRSLAGGVYLLGVREIIVVGHTECGLSKVNPTALTATMQALGVDPQQLIEQEHLSGIEGLVEWIGAFSDVHLNVQEVVHVIRTSPFLPTLPVYGLVIDINTGKLTVVDDGKPGRAE</sequence>
<evidence type="ECO:0000256" key="5">
    <source>
        <dbReference type="ARBA" id="ARBA00048348"/>
    </source>
</evidence>
<dbReference type="Pfam" id="PF00484">
    <property type="entry name" value="Pro_CA"/>
    <property type="match status" value="1"/>
</dbReference>
<proteinExistence type="inferred from homology"/>
<evidence type="ECO:0000313" key="8">
    <source>
        <dbReference type="Proteomes" id="UP000322530"/>
    </source>
</evidence>
<dbReference type="InterPro" id="IPR036874">
    <property type="entry name" value="Carbonic_anhydrase_sf"/>
</dbReference>
<dbReference type="AlphaFoldDB" id="A0A5A5TC27"/>
<dbReference type="PANTHER" id="PTHR43175:SF3">
    <property type="entry name" value="CARBON DISULFIDE HYDROLASE"/>
    <property type="match status" value="1"/>
</dbReference>
<evidence type="ECO:0000256" key="3">
    <source>
        <dbReference type="ARBA" id="ARBA00022723"/>
    </source>
</evidence>
<dbReference type="CDD" id="cd03379">
    <property type="entry name" value="beta_CA_cladeD"/>
    <property type="match status" value="1"/>
</dbReference>
<feature type="binding site" evidence="6">
    <location>
        <position position="34"/>
    </location>
    <ligand>
        <name>Zn(2+)</name>
        <dbReference type="ChEBI" id="CHEBI:29105"/>
    </ligand>
</feature>
<dbReference type="Proteomes" id="UP000322530">
    <property type="component" value="Unassembled WGS sequence"/>
</dbReference>
<comment type="cofactor">
    <cofactor evidence="6">
        <name>Zn(2+)</name>
        <dbReference type="ChEBI" id="CHEBI:29105"/>
    </cofactor>
    <text evidence="6">Binds 1 zinc ion per subunit.</text>
</comment>
<evidence type="ECO:0000256" key="4">
    <source>
        <dbReference type="ARBA" id="ARBA00022833"/>
    </source>
</evidence>
<keyword evidence="8" id="KW-1185">Reference proteome</keyword>
<keyword evidence="4 6" id="KW-0862">Zinc</keyword>
<dbReference type="InterPro" id="IPR001765">
    <property type="entry name" value="Carbonic_anhydrase"/>
</dbReference>
<comment type="catalytic activity">
    <reaction evidence="5">
        <text>hydrogencarbonate + H(+) = CO2 + H2O</text>
        <dbReference type="Rhea" id="RHEA:10748"/>
        <dbReference type="ChEBI" id="CHEBI:15377"/>
        <dbReference type="ChEBI" id="CHEBI:15378"/>
        <dbReference type="ChEBI" id="CHEBI:16526"/>
        <dbReference type="ChEBI" id="CHEBI:17544"/>
        <dbReference type="EC" id="4.2.1.1"/>
    </reaction>
</comment>
<dbReference type="EMBL" id="BIXY01000035">
    <property type="protein sequence ID" value="GCF09061.1"/>
    <property type="molecule type" value="Genomic_DNA"/>
</dbReference>
<feature type="binding site" evidence="6">
    <location>
        <position position="100"/>
    </location>
    <ligand>
        <name>Zn(2+)</name>
        <dbReference type="ChEBI" id="CHEBI:29105"/>
    </ligand>
</feature>
<dbReference type="GO" id="GO:0008270">
    <property type="term" value="F:zinc ion binding"/>
    <property type="evidence" value="ECO:0007669"/>
    <property type="project" value="InterPro"/>
</dbReference>
<evidence type="ECO:0000256" key="1">
    <source>
        <dbReference type="ARBA" id="ARBA00006217"/>
    </source>
</evidence>
<dbReference type="GO" id="GO:0004089">
    <property type="term" value="F:carbonate dehydratase activity"/>
    <property type="evidence" value="ECO:0007669"/>
    <property type="project" value="UniProtKB-EC"/>
</dbReference>
<accession>A0A5A5TC27</accession>